<reference evidence="4 5" key="1">
    <citation type="submission" date="2013-08" db="EMBL/GenBank/DDBJ databases">
        <authorList>
            <person name="Stouthamer R."/>
            <person name="Nunney L."/>
        </authorList>
    </citation>
    <scope>NUCLEOTIDE SEQUENCE [LARGE SCALE GENOMIC DNA]</scope>
    <source>
        <strain evidence="5">ann-1</strain>
    </source>
</reference>
<dbReference type="AlphaFoldDB" id="A0A060H7R9"/>
<evidence type="ECO:0000256" key="1">
    <source>
        <dbReference type="ARBA" id="ARBA00009353"/>
    </source>
</evidence>
<feature type="domain" description="DUF1731" evidence="3">
    <location>
        <begin position="249"/>
        <end position="294"/>
    </location>
</feature>
<dbReference type="RefSeq" id="WP_020851011.1">
    <property type="nucleotide sequence ID" value="NZ_CP006696.1"/>
</dbReference>
<organism evidence="4 5">
    <name type="scientific">Xylella fastidiosa subsp. sandyi Ann-1</name>
    <dbReference type="NCBI Taxonomy" id="155920"/>
    <lineage>
        <taxon>Bacteria</taxon>
        <taxon>Pseudomonadati</taxon>
        <taxon>Pseudomonadota</taxon>
        <taxon>Gammaproteobacteria</taxon>
        <taxon>Lysobacterales</taxon>
        <taxon>Lysobacteraceae</taxon>
        <taxon>Xylella</taxon>
    </lineage>
</organism>
<feature type="domain" description="NAD-dependent epimerase/dehydratase" evidence="2">
    <location>
        <begin position="4"/>
        <end position="221"/>
    </location>
</feature>
<dbReference type="PATRIC" id="fig|155920.8.peg.529"/>
<dbReference type="HOGENOM" id="CLU_047373_0_3_6"/>
<evidence type="ECO:0000313" key="4">
    <source>
        <dbReference type="EMBL" id="AIC09386.1"/>
    </source>
</evidence>
<dbReference type="Pfam" id="PF08338">
    <property type="entry name" value="DUF1731"/>
    <property type="match status" value="1"/>
</dbReference>
<dbReference type="Proteomes" id="UP000027215">
    <property type="component" value="Chromosome"/>
</dbReference>
<protein>
    <submittedName>
        <fullName evidence="4">NAD-dependent dehydratase</fullName>
    </submittedName>
</protein>
<dbReference type="InterPro" id="IPR013549">
    <property type="entry name" value="DUF1731"/>
</dbReference>
<dbReference type="SUPFAM" id="SSF51735">
    <property type="entry name" value="NAD(P)-binding Rossmann-fold domains"/>
    <property type="match status" value="1"/>
</dbReference>
<dbReference type="InterPro" id="IPR001509">
    <property type="entry name" value="Epimerase_deHydtase"/>
</dbReference>
<sequence>MHLLITGGTGFIGTPLCAMLIGGGHQVTVLSRDPTRHSARLPQVQLVNTLENVVTPIDAIINLAGKSLLEGRWNKHIKEEIRSSRLQTTRRLYDWIATLAVEQRPRRLISASAIGYYGECGDTPLKESAPPGNDFAAQLCRDWENEALRISALGSQVSLIRIGIVLERDGGALGQMLPAFRFGVGGRFGNGQHWMSWIHREDLINMIIWLIEHGHPGAYNLTAPHPVINAAFVRALGAILHRPTLFTLPPQLLRLCFGEIADLLTLSQRVKPGRALEEGYRFKHTDINAALASILRKN</sequence>
<evidence type="ECO:0000313" key="5">
    <source>
        <dbReference type="Proteomes" id="UP000027215"/>
    </source>
</evidence>
<dbReference type="PANTHER" id="PTHR11092">
    <property type="entry name" value="SUGAR NUCLEOTIDE EPIMERASE RELATED"/>
    <property type="match status" value="1"/>
</dbReference>
<dbReference type="Gene3D" id="3.40.50.720">
    <property type="entry name" value="NAD(P)-binding Rossmann-like Domain"/>
    <property type="match status" value="1"/>
</dbReference>
<dbReference type="InterPro" id="IPR036291">
    <property type="entry name" value="NAD(P)-bd_dom_sf"/>
</dbReference>
<dbReference type="InterPro" id="IPR010099">
    <property type="entry name" value="SDR39U1"/>
</dbReference>
<evidence type="ECO:0000259" key="3">
    <source>
        <dbReference type="Pfam" id="PF08338"/>
    </source>
</evidence>
<dbReference type="KEGG" id="xfs:D934_02190"/>
<dbReference type="CDD" id="cd05242">
    <property type="entry name" value="SDR_a8"/>
    <property type="match status" value="1"/>
</dbReference>
<gene>
    <name evidence="4" type="ORF">D934_02190</name>
</gene>
<accession>A0A060H7R9</accession>
<name>A0A060H7R9_XYLFS</name>
<comment type="similarity">
    <text evidence="1">Belongs to the NAD(P)-dependent epimerase/dehydratase family. SDR39U1 subfamily.</text>
</comment>
<dbReference type="EMBL" id="CP006696">
    <property type="protein sequence ID" value="AIC09386.1"/>
    <property type="molecule type" value="Genomic_DNA"/>
</dbReference>
<proteinExistence type="inferred from homology"/>
<dbReference type="PANTHER" id="PTHR11092:SF0">
    <property type="entry name" value="EPIMERASE FAMILY PROTEIN SDR39U1"/>
    <property type="match status" value="1"/>
</dbReference>
<dbReference type="NCBIfam" id="TIGR01777">
    <property type="entry name" value="yfcH"/>
    <property type="match status" value="1"/>
</dbReference>
<evidence type="ECO:0000259" key="2">
    <source>
        <dbReference type="Pfam" id="PF01370"/>
    </source>
</evidence>
<dbReference type="Pfam" id="PF01370">
    <property type="entry name" value="Epimerase"/>
    <property type="match status" value="1"/>
</dbReference>